<dbReference type="OrthoDB" id="639802at2"/>
<dbReference type="Proteomes" id="UP000253383">
    <property type="component" value="Unassembled WGS sequence"/>
</dbReference>
<gene>
    <name evidence="2" type="ORF">DUE52_04715</name>
</gene>
<accession>A0A368JW53</accession>
<feature type="transmembrane region" description="Helical" evidence="1">
    <location>
        <begin position="117"/>
        <end position="135"/>
    </location>
</feature>
<keyword evidence="1" id="KW-0812">Transmembrane</keyword>
<keyword evidence="3" id="KW-1185">Reference proteome</keyword>
<dbReference type="AlphaFoldDB" id="A0A368JW53"/>
<evidence type="ECO:0000256" key="1">
    <source>
        <dbReference type="SAM" id="Phobius"/>
    </source>
</evidence>
<dbReference type="RefSeq" id="WP_114404809.1">
    <property type="nucleotide sequence ID" value="NZ_QOWE01000003.1"/>
</dbReference>
<evidence type="ECO:0000313" key="3">
    <source>
        <dbReference type="Proteomes" id="UP000253383"/>
    </source>
</evidence>
<name>A0A368JW53_9BACT</name>
<organism evidence="2 3">
    <name type="scientific">Larkinella punicea</name>
    <dbReference type="NCBI Taxonomy" id="2315727"/>
    <lineage>
        <taxon>Bacteria</taxon>
        <taxon>Pseudomonadati</taxon>
        <taxon>Bacteroidota</taxon>
        <taxon>Cytophagia</taxon>
        <taxon>Cytophagales</taxon>
        <taxon>Spirosomataceae</taxon>
        <taxon>Larkinella</taxon>
    </lineage>
</organism>
<evidence type="ECO:0000313" key="2">
    <source>
        <dbReference type="EMBL" id="RCR70894.1"/>
    </source>
</evidence>
<proteinExistence type="predicted"/>
<comment type="caution">
    <text evidence="2">The sequence shown here is derived from an EMBL/GenBank/DDBJ whole genome shotgun (WGS) entry which is preliminary data.</text>
</comment>
<keyword evidence="1" id="KW-0472">Membrane</keyword>
<dbReference type="EMBL" id="QOWE01000003">
    <property type="protein sequence ID" value="RCR70894.1"/>
    <property type="molecule type" value="Genomic_DNA"/>
</dbReference>
<reference evidence="2 3" key="1">
    <citation type="submission" date="2018-07" db="EMBL/GenBank/DDBJ databases">
        <title>Genome analysis of Larkinella rosea.</title>
        <authorList>
            <person name="Zhou Z."/>
            <person name="Wang G."/>
        </authorList>
    </citation>
    <scope>NUCLEOTIDE SEQUENCE [LARGE SCALE GENOMIC DNA]</scope>
    <source>
        <strain evidence="3">zzj9</strain>
    </source>
</reference>
<keyword evidence="1" id="KW-1133">Transmembrane helix</keyword>
<sequence length="422" mass="47854">MTTEDDNLQQCRLLIEEKVRWGDSSQWQNQDFEALSERIFAETGVSLSVSTLKRIWGKVRYDSAPTATTLNTLAQFVGYDNWREFRKQPVLIAEETAPSLPVQNAPVPVFRPYAIRWPWVVGVFVVLGLVGIWAFQKRAKPLHIGEVTFSSRPVAKGLPNTVLFQYDATDSNADSVFIQQSWNPKLRFRVDKDGHQYASTYFYPGYFRAKLVLNDSIVKEHDLYIKTDGWLGTINRDSIPVYFPDKQIRRNGAIELTETDLTEQGIIFQKSVPKTSLHYVQPLGELSGSTFGFETEVKSTFNRFDAVCQHVGIMILCSKGMHFLQLSRKGCVGELNLSFNGTHISGKTTDLSAFGVDFSDWVTVRCEVKDKLAKVFVNEKLAYEGRFQEDAGKIVGLRYYFQGTGAVKSARFYDDQINAVLL</sequence>
<protein>
    <submittedName>
        <fullName evidence="2">Uncharacterized protein</fullName>
    </submittedName>
</protein>